<comment type="caution">
    <text evidence="4">The sequence shown here is derived from an EMBL/GenBank/DDBJ whole genome shotgun (WGS) entry which is preliminary data.</text>
</comment>
<evidence type="ECO:0000256" key="2">
    <source>
        <dbReference type="SAM" id="Phobius"/>
    </source>
</evidence>
<dbReference type="Proteomes" id="UP000198287">
    <property type="component" value="Unassembled WGS sequence"/>
</dbReference>
<evidence type="ECO:0000313" key="4">
    <source>
        <dbReference type="EMBL" id="OXA57396.1"/>
    </source>
</evidence>
<name>A0A226ELE8_FOLCA</name>
<feature type="domain" description="CUB" evidence="3">
    <location>
        <begin position="293"/>
        <end position="457"/>
    </location>
</feature>
<dbReference type="OrthoDB" id="2105077at2759"/>
<feature type="region of interest" description="Disordered" evidence="1">
    <location>
        <begin position="52"/>
        <end position="76"/>
    </location>
</feature>
<feature type="compositionally biased region" description="Polar residues" evidence="1">
    <location>
        <begin position="65"/>
        <end position="76"/>
    </location>
</feature>
<evidence type="ECO:0000259" key="3">
    <source>
        <dbReference type="Pfam" id="PF26080"/>
    </source>
</evidence>
<keyword evidence="2" id="KW-1133">Transmembrane helix</keyword>
<dbReference type="AlphaFoldDB" id="A0A226ELE8"/>
<evidence type="ECO:0000256" key="1">
    <source>
        <dbReference type="SAM" id="MobiDB-lite"/>
    </source>
</evidence>
<keyword evidence="2" id="KW-0472">Membrane</keyword>
<sequence length="463" mass="50613">MTSKPLVVGLILVYFIIAVHLTLKIDGVDSFRSSVSRWKRQIPFFSSWWGSSSTNKPDNVRRSSYHGSSKQGHSSNSYVSFLPDKLPSYQNRSTSTNNGKGVSERDSRFLSLFTLVKFDNSECLSTSGDNGTCFPQAECYRRGGAVNGRCAKGYGACCVFSKTCGASTNQNGTYFTHNGLTNPGGSFDGTGSCQLTVYKCSPDVCQLRLDFDSFVLAQPSINGICNNDQFIVSGASTAVPIICGVNTGNHMYIDVGVDNSPVTISMVTSGPTYSRSWKIKITQIKCRDLGKAPEGCLQYYRGVSGVIRSYNFDFTSGQQLSNQDYTSCVRVERNFCGIRYTACNDNVQFSNIQPTTTQRSRAFFLTGQGQTGSVTGANQCPTDWITIPCATNSGRTQQSGGAVCQDRICGDVFNSETSTNPSPVYSYVKPFRIHYHTDGNETGDTGNRGYCLNYIQQPCSIIR</sequence>
<dbReference type="PANTHER" id="PTHR33236">
    <property type="entry name" value="INTRAFLAGELLAR TRANSPORT PROTEIN 122 FAMILY PROTEIN-RELATED"/>
    <property type="match status" value="1"/>
</dbReference>
<keyword evidence="2" id="KW-0812">Transmembrane</keyword>
<dbReference type="PANTHER" id="PTHR33236:SF6">
    <property type="entry name" value="CUB DOMAIN-CONTAINING PROTEIN"/>
    <property type="match status" value="1"/>
</dbReference>
<accession>A0A226ELE8</accession>
<dbReference type="OMA" id="RYTACIR"/>
<reference evidence="4 5" key="1">
    <citation type="submission" date="2015-12" db="EMBL/GenBank/DDBJ databases">
        <title>The genome of Folsomia candida.</title>
        <authorList>
            <person name="Faddeeva A."/>
            <person name="Derks M.F."/>
            <person name="Anvar Y."/>
            <person name="Smit S."/>
            <person name="Van Straalen N."/>
            <person name="Roelofs D."/>
        </authorList>
    </citation>
    <scope>NUCLEOTIDE SEQUENCE [LARGE SCALE GENOMIC DNA]</scope>
    <source>
        <strain evidence="4 5">VU population</strain>
        <tissue evidence="4">Whole body</tissue>
    </source>
</reference>
<evidence type="ECO:0000313" key="5">
    <source>
        <dbReference type="Proteomes" id="UP000198287"/>
    </source>
</evidence>
<organism evidence="4 5">
    <name type="scientific">Folsomia candida</name>
    <name type="common">Springtail</name>
    <dbReference type="NCBI Taxonomy" id="158441"/>
    <lineage>
        <taxon>Eukaryota</taxon>
        <taxon>Metazoa</taxon>
        <taxon>Ecdysozoa</taxon>
        <taxon>Arthropoda</taxon>
        <taxon>Hexapoda</taxon>
        <taxon>Collembola</taxon>
        <taxon>Entomobryomorpha</taxon>
        <taxon>Isotomoidea</taxon>
        <taxon>Isotomidae</taxon>
        <taxon>Proisotominae</taxon>
        <taxon>Folsomia</taxon>
    </lineage>
</organism>
<dbReference type="STRING" id="158441.A0A226ELE8"/>
<dbReference type="EMBL" id="LNIX01000003">
    <property type="protein sequence ID" value="OXA57396.1"/>
    <property type="molecule type" value="Genomic_DNA"/>
</dbReference>
<keyword evidence="5" id="KW-1185">Reference proteome</keyword>
<dbReference type="Pfam" id="PF26080">
    <property type="entry name" value="CUB_animal"/>
    <property type="match status" value="1"/>
</dbReference>
<dbReference type="InterPro" id="IPR058698">
    <property type="entry name" value="CUB_metazoa"/>
</dbReference>
<feature type="transmembrane region" description="Helical" evidence="2">
    <location>
        <begin position="6"/>
        <end position="23"/>
    </location>
</feature>
<protein>
    <recommendedName>
        <fullName evidence="3">CUB domain-containing protein</fullName>
    </recommendedName>
</protein>
<gene>
    <name evidence="4" type="ORF">Fcan01_06390</name>
</gene>
<proteinExistence type="predicted"/>